<dbReference type="InterPro" id="IPR007080">
    <property type="entry name" value="RNA_pol_Rpb1_1"/>
</dbReference>
<dbReference type="NCBIfam" id="TIGR02386">
    <property type="entry name" value="rpoC_TIGR"/>
    <property type="match status" value="1"/>
</dbReference>
<dbReference type="InterPro" id="IPR006592">
    <property type="entry name" value="RNA_pol_N"/>
</dbReference>
<dbReference type="GO" id="GO:0000287">
    <property type="term" value="F:magnesium ion binding"/>
    <property type="evidence" value="ECO:0007669"/>
    <property type="project" value="UniProtKB-UniRule"/>
</dbReference>
<dbReference type="Pfam" id="PF00623">
    <property type="entry name" value="RNA_pol_Rpb1_2"/>
    <property type="match status" value="2"/>
</dbReference>
<sequence length="1467" mass="162363">MLKLENFDALRLSIASPEMILSWSHGEVTKPETINYRTLKPERDGLFCEKIFGPTKDWECHCGKYKRYRYKGIICDKCGVEVTRSKVRRERMGHIKLASPVSHVWYFKGIPSRMGLLLDMSPRNLEKVLYFANYIVTAVDEKARTELVARLDPDTDARVVALREKVASGDPGQEDELAARIAQRQASLAGERSTLEGEREQRLTALRESARDLDERIQEAKGRKAVAAMALTDGKDTETVVTKGTALDEDVSVEVQRRAGEREEELTAQFAHRLTDVEDAAGAEMAGWRAELEAGRAGAEDSGRSELEALRADIVKQREELEALTVRDLLTDTQYREHIDRYGKVFKAGIGAAAVRELLNQIDLAKEALRLREESKSTSGQRRQKAIKRLRVVEAFRKSSTAPSWMVLDVLPVIPPELRPMVQLDGGRFATSDLNDLYRRVINRNNRLKRLLELGAPEIIVRNEKRMLQEAVDALIDNGRRGRAITGTGNRKLKSLSDMLKGKQGRFRQNLLGKRVDYSGRSVIVVGPELKLHQCGLPKKMALELFKPFVMRELVSQNFTQNIKSAKRMVERVRPEVWDVLDQVITDHPVLLNRAPTLHRLGIQAFMPVLVEGQAIQIHPLVCKAFNADFDGDQMAVHVPLFSGAVAEAKNLMMSSNNILSASDGRPVVTPSQDIVLGSYYLTQEMTAPPTAVEEVRKLQAFASPEEAELAYEHNRIALHDHVRVRMPRRHVEPSRASEEAASGTSLVTTTVGRVLFNAVLPLGEQGSHSDVRSITFRNEVMDLRKLGQLVKECYDLHGSERTAQIVNEIKRLGFHYATKAGVTVSAMDIKTPGAKAGIIAAAEKMVEDVDLQYRRGLITDDERYLKTVEIWTKATDDVTEVTMRSFDRFHSVLMMSQSGARGSTQQIRQIAGMRGLMADPTGRIIDLPIKANFSEGLNVLEYFISTHGARKGLADTALRTADSGYLTRRLVDVAQDVIVRIDDCETTAGIWVDLEDPLLGDRTIDRIAGRIAAQDVVVDDQTAAVAGEEISDEAARRVFTRRESVPRVRVRSIMTCKAREGVCRLCYGRNLATGRLVEIGEAVGVIAAQSIGEPGTQLTMRTFHTGGVATGGSDITQGLPRVEELFEARVPKGKALISETDGDVEIIRTEAKALKVKVTSRDVFDTTYPIPPKFTVLVTDGEVVAENAELVRGTDENGNEVTLRAKYAGVVKATKNELLVRTTEEDAREYPVPVSAQVIVHDGDRVVAGDRITQGSISPQELLLVRGREDVQNYLVREVQSVYRSQGVDINDKHIEVIVRQMMRKVRVDNAGDTDLLPGEIVSQFEWEESNAKALSEGGEPAIAGTVLLGLIKAALNTASWLSAASFQETTRVLTEAAISGKIDKLRGLKENVIIGKLIPAGTGLDYYQKLREEAARLYEEEEAAAALAELAAANEDDEDDEDDEDVPSAGGVSEFVAEEVPTATA</sequence>
<organism evidence="15 16">
    <name type="scientific">Candidatus Amunia macphersoniae</name>
    <dbReference type="NCBI Taxonomy" id="3127014"/>
    <lineage>
        <taxon>Bacteria</taxon>
        <taxon>Bacillati</taxon>
        <taxon>Candidatus Dormiibacterota</taxon>
        <taxon>Candidatus Dormibacteria</taxon>
        <taxon>Candidatus Aeolococcales</taxon>
        <taxon>Candidatus Aeolococcaceae</taxon>
        <taxon>Candidatus Amunia</taxon>
    </lineage>
</organism>
<evidence type="ECO:0000313" key="15">
    <source>
        <dbReference type="EMBL" id="MBJ7609961.1"/>
    </source>
</evidence>
<comment type="cofactor">
    <cofactor evidence="11">
        <name>Mg(2+)</name>
        <dbReference type="ChEBI" id="CHEBI:18420"/>
    </cofactor>
    <text evidence="11">Binds 1 Mg(2+) ion per subunit.</text>
</comment>
<evidence type="ECO:0000256" key="5">
    <source>
        <dbReference type="ARBA" id="ARBA00022695"/>
    </source>
</evidence>
<evidence type="ECO:0000256" key="1">
    <source>
        <dbReference type="ARBA" id="ARBA00004026"/>
    </source>
</evidence>
<dbReference type="PANTHER" id="PTHR19376">
    <property type="entry name" value="DNA-DIRECTED RNA POLYMERASE"/>
    <property type="match status" value="1"/>
</dbReference>
<keyword evidence="5 11" id="KW-0548">Nucleotidyltransferase</keyword>
<dbReference type="Gene3D" id="2.40.40.20">
    <property type="match status" value="1"/>
</dbReference>
<dbReference type="FunFam" id="1.10.40.90:FF:000001">
    <property type="entry name" value="DNA-directed RNA polymerase subunit beta"/>
    <property type="match status" value="1"/>
</dbReference>
<feature type="binding site" evidence="11">
    <location>
        <position position="629"/>
    </location>
    <ligand>
        <name>Mg(2+)</name>
        <dbReference type="ChEBI" id="CHEBI:18420"/>
    </ligand>
</feature>
<comment type="subunit">
    <text evidence="11">The RNAP catalytic core consists of 2 alpha, 1 beta, 1 beta' and 1 omega subunit. When a sigma factor is associated with the core the holoenzyme is formed, which can initiate transcription.</text>
</comment>
<dbReference type="InterPro" id="IPR042102">
    <property type="entry name" value="RNA_pol_Rpb1_3_sf"/>
</dbReference>
<keyword evidence="6 11" id="KW-0479">Metal-binding</keyword>
<dbReference type="InterPro" id="IPR045867">
    <property type="entry name" value="DNA-dir_RpoC_beta_prime"/>
</dbReference>
<feature type="domain" description="RNA polymerase N-terminal" evidence="14">
    <location>
        <begin position="404"/>
        <end position="683"/>
    </location>
</feature>
<comment type="cofactor">
    <cofactor evidence="11">
        <name>Zn(2+)</name>
        <dbReference type="ChEBI" id="CHEBI:29105"/>
    </cofactor>
    <text evidence="11">Binds 2 Zn(2+) ions per subunit.</text>
</comment>
<dbReference type="InterPro" id="IPR007083">
    <property type="entry name" value="RNA_pol_Rpb1_4"/>
</dbReference>
<keyword evidence="4 11" id="KW-0808">Transferase</keyword>
<dbReference type="InterPro" id="IPR007081">
    <property type="entry name" value="RNA_pol_Rpb1_5"/>
</dbReference>
<feature type="binding site" evidence="11">
    <location>
        <position position="78"/>
    </location>
    <ligand>
        <name>Zn(2+)</name>
        <dbReference type="ChEBI" id="CHEBI:29105"/>
        <label>1</label>
    </ligand>
</feature>
<evidence type="ECO:0000256" key="8">
    <source>
        <dbReference type="ARBA" id="ARBA00022842"/>
    </source>
</evidence>
<dbReference type="FunFam" id="1.10.150.390:FF:000002">
    <property type="entry name" value="DNA-directed RNA polymerase subunit beta"/>
    <property type="match status" value="1"/>
</dbReference>
<feature type="binding site" evidence="11">
    <location>
        <position position="1064"/>
    </location>
    <ligand>
        <name>Zn(2+)</name>
        <dbReference type="ChEBI" id="CHEBI:29105"/>
        <label>2</label>
    </ligand>
</feature>
<dbReference type="Gene3D" id="1.10.1790.20">
    <property type="match status" value="1"/>
</dbReference>
<feature type="binding site" evidence="11">
    <location>
        <position position="60"/>
    </location>
    <ligand>
        <name>Zn(2+)</name>
        <dbReference type="ChEBI" id="CHEBI:29105"/>
        <label>1</label>
    </ligand>
</feature>
<gene>
    <name evidence="11 15" type="primary">rpoC</name>
    <name evidence="15" type="ORF">JF887_11120</name>
</gene>
<dbReference type="Gene3D" id="1.10.150.390">
    <property type="match status" value="1"/>
</dbReference>
<comment type="caution">
    <text evidence="15">The sequence shown here is derived from an EMBL/GenBank/DDBJ whole genome shotgun (WGS) entry which is preliminary data.</text>
</comment>
<feature type="binding site" evidence="11">
    <location>
        <position position="631"/>
    </location>
    <ligand>
        <name>Mg(2+)</name>
        <dbReference type="ChEBI" id="CHEBI:18420"/>
    </ligand>
</feature>
<evidence type="ECO:0000259" key="14">
    <source>
        <dbReference type="SMART" id="SM00663"/>
    </source>
</evidence>
<dbReference type="SMART" id="SM00663">
    <property type="entry name" value="RPOLA_N"/>
    <property type="match status" value="1"/>
</dbReference>
<comment type="catalytic activity">
    <reaction evidence="10 11 12">
        <text>RNA(n) + a ribonucleoside 5'-triphosphate = RNA(n+1) + diphosphate</text>
        <dbReference type="Rhea" id="RHEA:21248"/>
        <dbReference type="Rhea" id="RHEA-COMP:14527"/>
        <dbReference type="Rhea" id="RHEA-COMP:17342"/>
        <dbReference type="ChEBI" id="CHEBI:33019"/>
        <dbReference type="ChEBI" id="CHEBI:61557"/>
        <dbReference type="ChEBI" id="CHEBI:140395"/>
        <dbReference type="EC" id="2.7.7.6"/>
    </reaction>
</comment>
<dbReference type="SUPFAM" id="SSF64484">
    <property type="entry name" value="beta and beta-prime subunits of DNA dependent RNA-polymerase"/>
    <property type="match status" value="1"/>
</dbReference>
<dbReference type="Gene3D" id="1.10.40.90">
    <property type="match status" value="1"/>
</dbReference>
<evidence type="ECO:0000256" key="4">
    <source>
        <dbReference type="ARBA" id="ARBA00022679"/>
    </source>
</evidence>
<dbReference type="Gene3D" id="4.10.860.120">
    <property type="entry name" value="RNA polymerase II, clamp domain"/>
    <property type="match status" value="1"/>
</dbReference>
<dbReference type="Gene3D" id="2.40.50.100">
    <property type="match status" value="2"/>
</dbReference>
<evidence type="ECO:0000256" key="6">
    <source>
        <dbReference type="ARBA" id="ARBA00022723"/>
    </source>
</evidence>
<feature type="binding site" evidence="11">
    <location>
        <position position="62"/>
    </location>
    <ligand>
        <name>Zn(2+)</name>
        <dbReference type="ChEBI" id="CHEBI:29105"/>
        <label>1</label>
    </ligand>
</feature>
<dbReference type="EMBL" id="JAEKNN010000054">
    <property type="protein sequence ID" value="MBJ7609961.1"/>
    <property type="molecule type" value="Genomic_DNA"/>
</dbReference>
<dbReference type="Pfam" id="PF04997">
    <property type="entry name" value="RNA_pol_Rpb1_1"/>
    <property type="match status" value="2"/>
</dbReference>
<reference evidence="15 16" key="1">
    <citation type="submission" date="2020-10" db="EMBL/GenBank/DDBJ databases">
        <title>Ca. Dormibacterota MAGs.</title>
        <authorList>
            <person name="Montgomery K."/>
        </authorList>
    </citation>
    <scope>NUCLEOTIDE SEQUENCE [LARGE SCALE GENOMIC DNA]</scope>
    <source>
        <strain evidence="15">Mitchell_Peninsula_5</strain>
    </source>
</reference>
<feature type="binding site" evidence="11">
    <location>
        <position position="985"/>
    </location>
    <ligand>
        <name>Zn(2+)</name>
        <dbReference type="ChEBI" id="CHEBI:29105"/>
        <label>2</label>
    </ligand>
</feature>
<evidence type="ECO:0000313" key="16">
    <source>
        <dbReference type="Proteomes" id="UP000614410"/>
    </source>
</evidence>
<feature type="region of interest" description="Disordered" evidence="13">
    <location>
        <begin position="1432"/>
        <end position="1467"/>
    </location>
</feature>
<protein>
    <recommendedName>
        <fullName evidence="11">DNA-directed RNA polymerase subunit beta'</fullName>
        <shortName evidence="11">RNAP subunit beta'</shortName>
        <ecNumber evidence="11">2.7.7.6</ecNumber>
    </recommendedName>
    <alternativeName>
        <fullName evidence="11">RNA polymerase subunit beta'</fullName>
    </alternativeName>
    <alternativeName>
        <fullName evidence="11">Transcriptase subunit beta'</fullName>
    </alternativeName>
</protein>
<dbReference type="EC" id="2.7.7.6" evidence="11"/>
<evidence type="ECO:0000256" key="11">
    <source>
        <dbReference type="HAMAP-Rule" id="MF_01322"/>
    </source>
</evidence>
<evidence type="ECO:0000256" key="12">
    <source>
        <dbReference type="RuleBase" id="RU004279"/>
    </source>
</evidence>
<keyword evidence="9 11" id="KW-0804">Transcription</keyword>
<keyword evidence="8 11" id="KW-0460">Magnesium</keyword>
<keyword evidence="7 11" id="KW-0862">Zinc</keyword>
<evidence type="ECO:0000256" key="2">
    <source>
        <dbReference type="ARBA" id="ARBA00006460"/>
    </source>
</evidence>
<dbReference type="GO" id="GO:0000428">
    <property type="term" value="C:DNA-directed RNA polymerase complex"/>
    <property type="evidence" value="ECO:0007669"/>
    <property type="project" value="UniProtKB-KW"/>
</dbReference>
<dbReference type="InterPro" id="IPR000722">
    <property type="entry name" value="RNA_pol_asu"/>
</dbReference>
<accession>A0A934KJH2</accession>
<evidence type="ECO:0000256" key="13">
    <source>
        <dbReference type="SAM" id="MobiDB-lite"/>
    </source>
</evidence>
<dbReference type="Pfam" id="PF04983">
    <property type="entry name" value="RNA_pol_Rpb1_3"/>
    <property type="match status" value="1"/>
</dbReference>
<dbReference type="Gene3D" id="1.10.132.30">
    <property type="match status" value="1"/>
</dbReference>
<feature type="compositionally biased region" description="Acidic residues" evidence="13">
    <location>
        <begin position="1436"/>
        <end position="1448"/>
    </location>
</feature>
<dbReference type="GO" id="GO:0003677">
    <property type="term" value="F:DNA binding"/>
    <property type="evidence" value="ECO:0007669"/>
    <property type="project" value="UniProtKB-UniRule"/>
</dbReference>
<feature type="binding site" evidence="11">
    <location>
        <position position="1067"/>
    </location>
    <ligand>
        <name>Zn(2+)</name>
        <dbReference type="ChEBI" id="CHEBI:29105"/>
        <label>2</label>
    </ligand>
</feature>
<dbReference type="InterPro" id="IPR044893">
    <property type="entry name" value="RNA_pol_Rpb1_clamp_domain"/>
</dbReference>
<comment type="similarity">
    <text evidence="2 11 12">Belongs to the RNA polymerase beta' chain family.</text>
</comment>
<keyword evidence="3 11" id="KW-0240">DNA-directed RNA polymerase</keyword>
<feature type="binding site" evidence="11">
    <location>
        <position position="633"/>
    </location>
    <ligand>
        <name>Mg(2+)</name>
        <dbReference type="ChEBI" id="CHEBI:18420"/>
    </ligand>
</feature>
<dbReference type="InterPro" id="IPR038120">
    <property type="entry name" value="Rpb1_funnel_sf"/>
</dbReference>
<proteinExistence type="inferred from homology"/>
<dbReference type="CDD" id="cd02655">
    <property type="entry name" value="RNAP_beta'_C"/>
    <property type="match status" value="1"/>
</dbReference>
<dbReference type="GO" id="GO:0008270">
    <property type="term" value="F:zinc ion binding"/>
    <property type="evidence" value="ECO:0007669"/>
    <property type="project" value="UniProtKB-UniRule"/>
</dbReference>
<evidence type="ECO:0000256" key="3">
    <source>
        <dbReference type="ARBA" id="ARBA00022478"/>
    </source>
</evidence>
<comment type="function">
    <text evidence="1 11 12">DNA-dependent RNA polymerase catalyzes the transcription of DNA into RNA using the four ribonucleoside triphosphates as substrates.</text>
</comment>
<evidence type="ECO:0000256" key="9">
    <source>
        <dbReference type="ARBA" id="ARBA00023163"/>
    </source>
</evidence>
<dbReference type="InterPro" id="IPR007066">
    <property type="entry name" value="RNA_pol_Rpb1_3"/>
</dbReference>
<dbReference type="PANTHER" id="PTHR19376:SF54">
    <property type="entry name" value="DNA-DIRECTED RNA POLYMERASE SUBUNIT BETA"/>
    <property type="match status" value="1"/>
</dbReference>
<feature type="binding site" evidence="11">
    <location>
        <position position="1057"/>
    </location>
    <ligand>
        <name>Zn(2+)</name>
        <dbReference type="ChEBI" id="CHEBI:29105"/>
        <label>2</label>
    </ligand>
</feature>
<dbReference type="GO" id="GO:0003899">
    <property type="term" value="F:DNA-directed RNA polymerase activity"/>
    <property type="evidence" value="ECO:0007669"/>
    <property type="project" value="UniProtKB-UniRule"/>
</dbReference>
<evidence type="ECO:0000256" key="10">
    <source>
        <dbReference type="ARBA" id="ARBA00048552"/>
    </source>
</evidence>
<dbReference type="HAMAP" id="MF_01322">
    <property type="entry name" value="RNApol_bact_RpoC"/>
    <property type="match status" value="1"/>
</dbReference>
<feature type="binding site" evidence="11">
    <location>
        <position position="75"/>
    </location>
    <ligand>
        <name>Zn(2+)</name>
        <dbReference type="ChEBI" id="CHEBI:29105"/>
        <label>1</label>
    </ligand>
</feature>
<evidence type="ECO:0000256" key="7">
    <source>
        <dbReference type="ARBA" id="ARBA00022833"/>
    </source>
</evidence>
<dbReference type="InterPro" id="IPR012754">
    <property type="entry name" value="DNA-dir_RpoC_beta_prime_bact"/>
</dbReference>
<dbReference type="Pfam" id="PF04998">
    <property type="entry name" value="RNA_pol_Rpb1_5"/>
    <property type="match status" value="1"/>
</dbReference>
<dbReference type="Proteomes" id="UP000614410">
    <property type="component" value="Unassembled WGS sequence"/>
</dbReference>
<name>A0A934KJH2_9BACT</name>
<dbReference type="Gene3D" id="1.10.274.100">
    <property type="entry name" value="RNA polymerase Rpb1, domain 3"/>
    <property type="match status" value="1"/>
</dbReference>
<dbReference type="CDD" id="cd01609">
    <property type="entry name" value="RNAP_beta'_N"/>
    <property type="match status" value="1"/>
</dbReference>
<dbReference type="FunFam" id="4.10.860.120:FF:000001">
    <property type="entry name" value="DNA-directed RNA polymerase subunit beta"/>
    <property type="match status" value="1"/>
</dbReference>
<dbReference type="Pfam" id="PF05000">
    <property type="entry name" value="RNA_pol_Rpb1_4"/>
    <property type="match status" value="1"/>
</dbReference>
<dbReference type="GO" id="GO:0006351">
    <property type="term" value="P:DNA-templated transcription"/>
    <property type="evidence" value="ECO:0007669"/>
    <property type="project" value="UniProtKB-UniRule"/>
</dbReference>